<feature type="non-terminal residue" evidence="1">
    <location>
        <position position="1"/>
    </location>
</feature>
<reference evidence="1" key="1">
    <citation type="submission" date="2012-11" db="EMBL/GenBank/DDBJ databases">
        <title>The Vampirome: Transcriptome and Proteome Analysis of the Submandibular and Accessory Glands of the Vampire Bat and Vector of Human Rabies, Desmodus rotundus.</title>
        <authorList>
            <person name="Francischetti I.M.B."/>
            <person name="Assumpcao T.C.F."/>
            <person name="Ma D."/>
            <person name="Vicente E.C."/>
            <person name="Ribeiro J.M.C."/>
        </authorList>
    </citation>
    <scope>NUCLEOTIDE SEQUENCE</scope>
    <source>
        <tissue evidence="1">Salivary gland</tissue>
    </source>
</reference>
<accession>K9J4E1</accession>
<dbReference type="EMBL" id="GABZ01003171">
    <property type="protein sequence ID" value="JAA50354.1"/>
    <property type="molecule type" value="mRNA"/>
</dbReference>
<protein>
    <submittedName>
        <fullName evidence="1">Uncharacterized protein</fullName>
    </submittedName>
</protein>
<name>K9J4E1_DESRO</name>
<dbReference type="AlphaFoldDB" id="K9J4E1"/>
<sequence length="77" mass="8547">TARDLDSSTKEGCAGKGGLANLLQGKGLIRKGHLKLWPSPGHHQDMRVIHEFLKTQEARRKDGKRTSVNWAGRMVLT</sequence>
<organism evidence="1">
    <name type="scientific">Desmodus rotundus</name>
    <name type="common">Vampire bat</name>
    <dbReference type="NCBI Taxonomy" id="9430"/>
    <lineage>
        <taxon>Eukaryota</taxon>
        <taxon>Metazoa</taxon>
        <taxon>Chordata</taxon>
        <taxon>Craniata</taxon>
        <taxon>Vertebrata</taxon>
        <taxon>Euteleostomi</taxon>
        <taxon>Mammalia</taxon>
        <taxon>Eutheria</taxon>
        <taxon>Laurasiatheria</taxon>
        <taxon>Chiroptera</taxon>
        <taxon>Yangochiroptera</taxon>
        <taxon>Phyllostomidae</taxon>
        <taxon>Desmodontinae</taxon>
        <taxon>Desmodus</taxon>
    </lineage>
</organism>
<evidence type="ECO:0000313" key="1">
    <source>
        <dbReference type="EMBL" id="JAA50354.1"/>
    </source>
</evidence>
<proteinExistence type="evidence at transcript level"/>